<feature type="domain" description="Secretion system C-terminal sorting" evidence="3">
    <location>
        <begin position="843"/>
        <end position="902"/>
    </location>
</feature>
<feature type="signal peptide" evidence="2">
    <location>
        <begin position="1"/>
        <end position="25"/>
    </location>
</feature>
<dbReference type="InterPro" id="IPR026444">
    <property type="entry name" value="Secre_tail"/>
</dbReference>
<protein>
    <submittedName>
        <fullName evidence="4">Por secretion system C-terminal sorting domain-containing protein</fullName>
    </submittedName>
</protein>
<dbReference type="EMBL" id="FXUO01000008">
    <property type="protein sequence ID" value="SMP96139.1"/>
    <property type="molecule type" value="Genomic_DNA"/>
</dbReference>
<gene>
    <name evidence="4" type="ORF">SAMN05421679_108124</name>
</gene>
<comment type="caution">
    <text evidence="4">The sequence shown here is derived from an EMBL/GenBank/DDBJ whole genome shotgun (WGS) entry which is preliminary data.</text>
</comment>
<evidence type="ECO:0000256" key="2">
    <source>
        <dbReference type="SAM" id="SignalP"/>
    </source>
</evidence>
<organism evidence="4 5">
    <name type="scientific">Epilithonimonas pallida</name>
    <dbReference type="NCBI Taxonomy" id="373671"/>
    <lineage>
        <taxon>Bacteria</taxon>
        <taxon>Pseudomonadati</taxon>
        <taxon>Bacteroidota</taxon>
        <taxon>Flavobacteriia</taxon>
        <taxon>Flavobacteriales</taxon>
        <taxon>Weeksellaceae</taxon>
        <taxon>Chryseobacterium group</taxon>
        <taxon>Epilithonimonas</taxon>
    </lineage>
</organism>
<evidence type="ECO:0000256" key="1">
    <source>
        <dbReference type="ARBA" id="ARBA00022729"/>
    </source>
</evidence>
<reference evidence="4 5" key="1">
    <citation type="submission" date="2017-05" db="EMBL/GenBank/DDBJ databases">
        <authorList>
            <person name="Varghese N."/>
            <person name="Submissions S."/>
        </authorList>
    </citation>
    <scope>NUCLEOTIDE SEQUENCE [LARGE SCALE GENOMIC DNA]</scope>
    <source>
        <strain evidence="4 5">DSM 18015</strain>
    </source>
</reference>
<feature type="chain" id="PRO_5047428653" evidence="2">
    <location>
        <begin position="26"/>
        <end position="903"/>
    </location>
</feature>
<dbReference type="Proteomes" id="UP001158050">
    <property type="component" value="Unassembled WGS sequence"/>
</dbReference>
<dbReference type="Pfam" id="PF18962">
    <property type="entry name" value="Por_Secre_tail"/>
    <property type="match status" value="1"/>
</dbReference>
<accession>A0ABY1R5A7</accession>
<keyword evidence="1 2" id="KW-0732">Signal</keyword>
<keyword evidence="5" id="KW-1185">Reference proteome</keyword>
<name>A0ABY1R5A7_9FLAO</name>
<evidence type="ECO:0000313" key="4">
    <source>
        <dbReference type="EMBL" id="SMP96139.1"/>
    </source>
</evidence>
<dbReference type="NCBIfam" id="TIGR04183">
    <property type="entry name" value="Por_Secre_tail"/>
    <property type="match status" value="1"/>
</dbReference>
<evidence type="ECO:0000259" key="3">
    <source>
        <dbReference type="Pfam" id="PF18962"/>
    </source>
</evidence>
<sequence length="903" mass="98264">MVMVKNIFFRYLGLLILFFSNVTNAQIAEEFNKWTFRYEYGNYSQTTTAGVWNMTKAAVYPTAGNGITLPGFVELRLPSSSTSTDYGSLTTPNIAKGGAKSVYIVAAVRAANVNYTELTKFTLQKSINEGAWQDVQQLSITTTPTFVVNTFTVNINDFSDNIKLRIINQSGKPLFIDKFVLGHSFVLSSNSENVCPNTPVILTAQSSAPFSYTWTSTEGGNLTQTAGASVTANPSQNATYTAVGTYTNSFGTFTDTKTISVTTKTAPTATLTGGGTIDTEPGSVNLQVALTGTAPWSITYSANGINPQTVTGITSSPYTLTVSPEVNSNFTLTSVADDVCPNGTTVGIASVLVNKTVWREKDNVISWSNGIPNANQNTYIYEPYVTSTDGSFIAKNLTISNNGSLTVSPNTVVTADQYINNNTPDKFVVESNANLMQSSELTNTGSITVNRVANMAKMHYTFWSSPVSNQNLYSFSDGGLVGGTPKNRFYIYNESNDYFVITGLNDAYTFRIGQGYAIRGKDSYNADFNSPAPYTFTFTGLPNNGNLAYQNLKWTNADHGFNLVGNPYPSNLDFDALYDANSSLIYGTAFFWTNQQYIPGQQGSDYAGSNYAIYNRSGGVPSTFQDGVSSPIPTQYIKVGQGFLVQSMAGSNNQPLQFNNSMRSYSPSSIFFNKQQDQKASKDRFWLNLKSPSNINNTILVSYVPGATDGYERLYDADLIVLGSDAFYSINGSAKLAIQGRRYPLNTNDIVTLGTKYYETGDYTITLGEKEGLFNSGQAVYLKDKKLNQIVNLTEQGSYRFAASKGIDETRFEIIYQDLSSFETAGKNVGTVSVIKDESELIVIDTKENITAVDVFDASGKLIASLSGNKSKEVKLSTVGFVKGVYILKITSEKGTTTKKVIL</sequence>
<evidence type="ECO:0000313" key="5">
    <source>
        <dbReference type="Proteomes" id="UP001158050"/>
    </source>
</evidence>
<proteinExistence type="predicted"/>